<comment type="caution">
    <text evidence="2">The sequence shown here is derived from an EMBL/GenBank/DDBJ whole genome shotgun (WGS) entry which is preliminary data.</text>
</comment>
<dbReference type="InParanoid" id="A0A1V8SGN2"/>
<keyword evidence="3" id="KW-1185">Reference proteome</keyword>
<dbReference type="EMBL" id="NAJO01000047">
    <property type="protein sequence ID" value="OQN98296.1"/>
    <property type="molecule type" value="Genomic_DNA"/>
</dbReference>
<evidence type="ECO:0000313" key="3">
    <source>
        <dbReference type="Proteomes" id="UP000192596"/>
    </source>
</evidence>
<organism evidence="2 3">
    <name type="scientific">Cryoendolithus antarcticus</name>
    <dbReference type="NCBI Taxonomy" id="1507870"/>
    <lineage>
        <taxon>Eukaryota</taxon>
        <taxon>Fungi</taxon>
        <taxon>Dikarya</taxon>
        <taxon>Ascomycota</taxon>
        <taxon>Pezizomycotina</taxon>
        <taxon>Dothideomycetes</taxon>
        <taxon>Dothideomycetidae</taxon>
        <taxon>Cladosporiales</taxon>
        <taxon>Cladosporiaceae</taxon>
        <taxon>Cryoendolithus</taxon>
    </lineage>
</organism>
<name>A0A1V8SGN2_9PEZI</name>
<feature type="compositionally biased region" description="Basic and acidic residues" evidence="1">
    <location>
        <begin position="20"/>
        <end position="32"/>
    </location>
</feature>
<dbReference type="AlphaFoldDB" id="A0A1V8SGN2"/>
<evidence type="ECO:0000256" key="1">
    <source>
        <dbReference type="SAM" id="MobiDB-lite"/>
    </source>
</evidence>
<reference evidence="3" key="1">
    <citation type="submission" date="2017-03" db="EMBL/GenBank/DDBJ databases">
        <title>Genomes of endolithic fungi from Antarctica.</title>
        <authorList>
            <person name="Coleine C."/>
            <person name="Masonjones S."/>
            <person name="Stajich J.E."/>
        </authorList>
    </citation>
    <scope>NUCLEOTIDE SEQUENCE [LARGE SCALE GENOMIC DNA]</scope>
    <source>
        <strain evidence="3">CCFEE 5527</strain>
    </source>
</reference>
<feature type="region of interest" description="Disordered" evidence="1">
    <location>
        <begin position="1"/>
        <end position="32"/>
    </location>
</feature>
<evidence type="ECO:0000313" key="2">
    <source>
        <dbReference type="EMBL" id="OQN98296.1"/>
    </source>
</evidence>
<feature type="compositionally biased region" description="Low complexity" evidence="1">
    <location>
        <begin position="1"/>
        <end position="17"/>
    </location>
</feature>
<proteinExistence type="predicted"/>
<accession>A0A1V8SGN2</accession>
<protein>
    <submittedName>
        <fullName evidence="2">Uncharacterized protein</fullName>
    </submittedName>
</protein>
<dbReference type="Proteomes" id="UP000192596">
    <property type="component" value="Unassembled WGS sequence"/>
</dbReference>
<gene>
    <name evidence="2" type="ORF">B0A48_15575</name>
</gene>
<sequence length="153" mass="17015">MYGLSAHTAPSTPSASPGRYVDRRMEDEADASERSWDLVNGCITKLVSATQMSCNKDIVELTTDLSKRIDDTKHKSEAAARQSYCDECNQWEAHDTIKRLREEAQEDGCVVMDLRRAIHESEINEEGALEDLETKTKAMNEVMDLAGMGSGTL</sequence>